<dbReference type="GO" id="GO:0016012">
    <property type="term" value="C:sarcoglycan complex"/>
    <property type="evidence" value="ECO:0007669"/>
    <property type="project" value="InterPro"/>
</dbReference>
<dbReference type="PANTHER" id="PTHR10132">
    <property type="entry name" value="ALPHA-/EPSILON-SARCOGLYCAN FAMILY MEMBER"/>
    <property type="match status" value="1"/>
</dbReference>
<dbReference type="Pfam" id="PF05510">
    <property type="entry name" value="Sarcoglycan_2"/>
    <property type="match status" value="1"/>
</dbReference>
<dbReference type="InterPro" id="IPR048347">
    <property type="entry name" value="Sarcoglycan_C"/>
</dbReference>
<proteinExistence type="predicted"/>
<accession>A0A7R9BG07</accession>
<dbReference type="Proteomes" id="UP000678499">
    <property type="component" value="Unassembled WGS sequence"/>
</dbReference>
<evidence type="ECO:0008006" key="7">
    <source>
        <dbReference type="Google" id="ProtNLM"/>
    </source>
</evidence>
<name>A0A7R9BG07_9CRUS</name>
<feature type="transmembrane region" description="Helical" evidence="2">
    <location>
        <begin position="331"/>
        <end position="359"/>
    </location>
</feature>
<evidence type="ECO:0000256" key="1">
    <source>
        <dbReference type="SAM" id="MobiDB-lite"/>
    </source>
</evidence>
<gene>
    <name evidence="5" type="ORF">NMOB1V02_LOCUS2276</name>
</gene>
<keyword evidence="2" id="KW-0472">Membrane</keyword>
<reference evidence="5" key="1">
    <citation type="submission" date="2020-11" db="EMBL/GenBank/DDBJ databases">
        <authorList>
            <person name="Tran Van P."/>
        </authorList>
    </citation>
    <scope>NUCLEOTIDE SEQUENCE</scope>
</reference>
<dbReference type="Pfam" id="PF20989">
    <property type="entry name" value="Sarcoglycan_2_C"/>
    <property type="match status" value="1"/>
</dbReference>
<evidence type="ECO:0000259" key="4">
    <source>
        <dbReference type="Pfam" id="PF20989"/>
    </source>
</evidence>
<dbReference type="EMBL" id="CAJPEX010000251">
    <property type="protein sequence ID" value="CAG0914597.1"/>
    <property type="molecule type" value="Genomic_DNA"/>
</dbReference>
<evidence type="ECO:0000259" key="3">
    <source>
        <dbReference type="Pfam" id="PF05510"/>
    </source>
</evidence>
<feature type="domain" description="Sarcoglycan alpha/epsilon N-terminal" evidence="3">
    <location>
        <begin position="63"/>
        <end position="144"/>
    </location>
</feature>
<evidence type="ECO:0000313" key="5">
    <source>
        <dbReference type="EMBL" id="CAD7274445.1"/>
    </source>
</evidence>
<sequence>MGVSRSTEIVQFQVDGKPVSVRIAMAVLFANLRTSAKWFTFCLLIAVSRGQSSEENTDTIVINATEVFVQRLTEIFDIPRGVNKHSFYASVMGYPDLHNWIHYAYDERKGEGYMYGMTPLPGQTKLHLSSLELATYNCRVMEVTLISVAKPGHARRQVEIELYNMDVQDMLIGNRMESLKNVLRNNLWRSADDLYYTLLEPAKRPNRMPREKEGVRVRLGSRARFSNDLKVLQMEVQPLYERRPCPINFKKTTAERFFRGENFGVDWCGFRLINAEPGKAAITFSPTTASHSGDVWETFKGQHDSSIAVTPTPSYIGHPYVRRECVPQRDYLWDALFAVVIPLISMVSLLILLTIIMSASRKNEDLEMKYKETQGLLNPPLIRDSVSPVNEMGSNFPDGLVRSRSESPESTQPKIIPSPRLSAERVIIGPDGKAPPPYHSKEINGKAIQGYHV</sequence>
<feature type="region of interest" description="Disordered" evidence="1">
    <location>
        <begin position="429"/>
        <end position="453"/>
    </location>
</feature>
<evidence type="ECO:0000313" key="6">
    <source>
        <dbReference type="Proteomes" id="UP000678499"/>
    </source>
</evidence>
<feature type="domain" description="Sarcoglycan alpha/epsilon second" evidence="4">
    <location>
        <begin position="155"/>
        <end position="273"/>
    </location>
</feature>
<protein>
    <recommendedName>
        <fullName evidence="7">Epsilon-sarcoglycan</fullName>
    </recommendedName>
</protein>
<feature type="region of interest" description="Disordered" evidence="1">
    <location>
        <begin position="395"/>
        <end position="416"/>
    </location>
</feature>
<keyword evidence="6" id="KW-1185">Reference proteome</keyword>
<dbReference type="OrthoDB" id="10019906at2759"/>
<organism evidence="5">
    <name type="scientific">Notodromas monacha</name>
    <dbReference type="NCBI Taxonomy" id="399045"/>
    <lineage>
        <taxon>Eukaryota</taxon>
        <taxon>Metazoa</taxon>
        <taxon>Ecdysozoa</taxon>
        <taxon>Arthropoda</taxon>
        <taxon>Crustacea</taxon>
        <taxon>Oligostraca</taxon>
        <taxon>Ostracoda</taxon>
        <taxon>Podocopa</taxon>
        <taxon>Podocopida</taxon>
        <taxon>Cypridocopina</taxon>
        <taxon>Cypridoidea</taxon>
        <taxon>Cyprididae</taxon>
        <taxon>Notodromas</taxon>
    </lineage>
</organism>
<keyword evidence="2" id="KW-0812">Transmembrane</keyword>
<evidence type="ECO:0000256" key="2">
    <source>
        <dbReference type="SAM" id="Phobius"/>
    </source>
</evidence>
<dbReference type="InterPro" id="IPR008908">
    <property type="entry name" value="Sarcoglycan_alpha/epsilon"/>
</dbReference>
<dbReference type="PANTHER" id="PTHR10132:SF14">
    <property type="entry name" value="SARCOGLYCAN ALPHA, ISOFORM C"/>
    <property type="match status" value="1"/>
</dbReference>
<keyword evidence="2" id="KW-1133">Transmembrane helix</keyword>
<dbReference type="EMBL" id="OA882288">
    <property type="protein sequence ID" value="CAD7274445.1"/>
    <property type="molecule type" value="Genomic_DNA"/>
</dbReference>
<dbReference type="InterPro" id="IPR048346">
    <property type="entry name" value="Sarcoglycan_N"/>
</dbReference>
<dbReference type="AlphaFoldDB" id="A0A7R9BG07"/>